<feature type="transmembrane region" description="Helical" evidence="1">
    <location>
        <begin position="125"/>
        <end position="141"/>
    </location>
</feature>
<dbReference type="RefSeq" id="WP_006876917.1">
    <property type="nucleotide sequence ID" value="NZ_CABIWA010000004.1"/>
</dbReference>
<dbReference type="EMBL" id="QVME01000010">
    <property type="protein sequence ID" value="RGE65917.1"/>
    <property type="molecule type" value="Genomic_DNA"/>
</dbReference>
<dbReference type="GeneID" id="72463379"/>
<reference evidence="4 6" key="2">
    <citation type="submission" date="2018-08" db="EMBL/GenBank/DDBJ databases">
        <title>A genome reference for cultivated species of the human gut microbiota.</title>
        <authorList>
            <person name="Zou Y."/>
            <person name="Xue W."/>
            <person name="Luo G."/>
        </authorList>
    </citation>
    <scope>NUCLEOTIDE SEQUENCE [LARGE SCALE GENOMIC DNA]</scope>
    <source>
        <strain evidence="4 6">TF05-12AC</strain>
    </source>
</reference>
<feature type="transmembrane region" description="Helical" evidence="1">
    <location>
        <begin position="148"/>
        <end position="167"/>
    </location>
</feature>
<keyword evidence="1" id="KW-0812">Transmembrane</keyword>
<evidence type="ECO:0000259" key="2">
    <source>
        <dbReference type="Pfam" id="PF07331"/>
    </source>
</evidence>
<dbReference type="InterPro" id="IPR009936">
    <property type="entry name" value="DUF1468"/>
</dbReference>
<dbReference type="Pfam" id="PF07331">
    <property type="entry name" value="TctB"/>
    <property type="match status" value="1"/>
</dbReference>
<dbReference type="Proteomes" id="UP000095765">
    <property type="component" value="Unassembled WGS sequence"/>
</dbReference>
<keyword evidence="1" id="KW-0472">Membrane</keyword>
<evidence type="ECO:0000313" key="4">
    <source>
        <dbReference type="EMBL" id="RGE65917.1"/>
    </source>
</evidence>
<gene>
    <name evidence="4" type="ORF">DXC40_15290</name>
    <name evidence="3" type="ORF">ERS852551_00722</name>
</gene>
<feature type="transmembrane region" description="Helical" evidence="1">
    <location>
        <begin position="30"/>
        <end position="47"/>
    </location>
</feature>
<feature type="transmembrane region" description="Helical" evidence="1">
    <location>
        <begin position="97"/>
        <end position="119"/>
    </location>
</feature>
<proteinExistence type="predicted"/>
<organism evidence="3 5">
    <name type="scientific">Anaerotruncus colihominis</name>
    <dbReference type="NCBI Taxonomy" id="169435"/>
    <lineage>
        <taxon>Bacteria</taxon>
        <taxon>Bacillati</taxon>
        <taxon>Bacillota</taxon>
        <taxon>Clostridia</taxon>
        <taxon>Eubacteriales</taxon>
        <taxon>Oscillospiraceae</taxon>
        <taxon>Anaerotruncus</taxon>
    </lineage>
</organism>
<protein>
    <submittedName>
        <fullName evidence="3 4">Tripartite tricarboxylate transporter TctB family</fullName>
    </submittedName>
</protein>
<feature type="domain" description="DUF1468" evidence="2">
    <location>
        <begin position="31"/>
        <end position="171"/>
    </location>
</feature>
<keyword evidence="1" id="KW-1133">Transmembrane helix</keyword>
<evidence type="ECO:0000256" key="1">
    <source>
        <dbReference type="SAM" id="Phobius"/>
    </source>
</evidence>
<evidence type="ECO:0000313" key="5">
    <source>
        <dbReference type="Proteomes" id="UP000095765"/>
    </source>
</evidence>
<dbReference type="Proteomes" id="UP000260828">
    <property type="component" value="Unassembled WGS sequence"/>
</dbReference>
<dbReference type="OrthoDB" id="1956522at2"/>
<dbReference type="EMBL" id="CZBE01000004">
    <property type="protein sequence ID" value="CUP41675.1"/>
    <property type="molecule type" value="Genomic_DNA"/>
</dbReference>
<dbReference type="AlphaFoldDB" id="A0A174N6E2"/>
<evidence type="ECO:0000313" key="6">
    <source>
        <dbReference type="Proteomes" id="UP000260828"/>
    </source>
</evidence>
<sequence length="171" mass="19203">MKNWVDRLDARLDAIGANLAKKEVHIPTDLAGGILFFLFAIVILLVTPQQVTISEKDIINGRMFPRLLMIVMMVCCALLIGKELYKIARKLPITYKTVNLLVEIKALVILAILVLTYVVCRVTNLFAAGSVFCCIGFLLYFRCKKPLYYAVTVILAVAIWAAFRFGLNVNF</sequence>
<evidence type="ECO:0000313" key="3">
    <source>
        <dbReference type="EMBL" id="CUP41675.1"/>
    </source>
</evidence>
<accession>A0A174N6E2</accession>
<name>A0A174N6E2_9FIRM</name>
<feature type="transmembrane region" description="Helical" evidence="1">
    <location>
        <begin position="67"/>
        <end position="85"/>
    </location>
</feature>
<reference evidence="3 5" key="1">
    <citation type="submission" date="2015-09" db="EMBL/GenBank/DDBJ databases">
        <authorList>
            <consortium name="Pathogen Informatics"/>
        </authorList>
    </citation>
    <scope>NUCLEOTIDE SEQUENCE [LARGE SCALE GENOMIC DNA]</scope>
    <source>
        <strain evidence="3 5">2789STDY5834939</strain>
    </source>
</reference>